<dbReference type="InterPro" id="IPR002885">
    <property type="entry name" value="PPR_rpt"/>
</dbReference>
<dbReference type="InterPro" id="IPR050872">
    <property type="entry name" value="PPR_P_subfamily"/>
</dbReference>
<proteinExistence type="inferred from homology"/>
<feature type="region of interest" description="Disordered" evidence="4">
    <location>
        <begin position="34"/>
        <end position="64"/>
    </location>
</feature>
<feature type="compositionally biased region" description="Basic residues" evidence="4">
    <location>
        <begin position="42"/>
        <end position="51"/>
    </location>
</feature>
<dbReference type="OMA" id="AFMMNQL"/>
<evidence type="ECO:0008006" key="7">
    <source>
        <dbReference type="Google" id="ProtNLM"/>
    </source>
</evidence>
<evidence type="ECO:0000313" key="5">
    <source>
        <dbReference type="EMBL" id="OAR00782.1"/>
    </source>
</evidence>
<protein>
    <recommendedName>
        <fullName evidence="7">Pentacotripeptide-repeat region of PRORP domain-containing protein</fullName>
    </recommendedName>
</protein>
<dbReference type="PANTHER" id="PTHR46128">
    <property type="entry name" value="MITOCHONDRIAL GROUP I INTRON SPLICING FACTOR CCM1"/>
    <property type="match status" value="1"/>
</dbReference>
<evidence type="ECO:0000256" key="4">
    <source>
        <dbReference type="SAM" id="MobiDB-lite"/>
    </source>
</evidence>
<dbReference type="PROSITE" id="PS51375">
    <property type="entry name" value="PPR"/>
    <property type="match status" value="1"/>
</dbReference>
<dbReference type="InterPro" id="IPR011990">
    <property type="entry name" value="TPR-like_helical_dom_sf"/>
</dbReference>
<dbReference type="Gene3D" id="1.25.40.10">
    <property type="entry name" value="Tetratricopeptide repeat domain"/>
    <property type="match status" value="2"/>
</dbReference>
<feature type="repeat" description="PPR" evidence="2">
    <location>
        <begin position="619"/>
        <end position="654"/>
    </location>
</feature>
<name>A0A179IFX5_CORDF</name>
<accession>A0A179IFX5</accession>
<evidence type="ECO:0000256" key="2">
    <source>
        <dbReference type="PROSITE-ProRule" id="PRU00708"/>
    </source>
</evidence>
<feature type="compositionally biased region" description="Low complexity" evidence="4">
    <location>
        <begin position="52"/>
        <end position="64"/>
    </location>
</feature>
<comment type="similarity">
    <text evidence="1">Belongs to the PPR family. P subfamily.</text>
</comment>
<gene>
    <name evidence="5" type="ORF">LLEC1_07162</name>
</gene>
<dbReference type="OrthoDB" id="185373at2759"/>
<keyword evidence="6" id="KW-1185">Reference proteome</keyword>
<dbReference type="EMBL" id="LUKN01001523">
    <property type="protein sequence ID" value="OAR00782.1"/>
    <property type="molecule type" value="Genomic_DNA"/>
</dbReference>
<dbReference type="AlphaFoldDB" id="A0A179IFX5"/>
<evidence type="ECO:0000313" key="6">
    <source>
        <dbReference type="Proteomes" id="UP000243081"/>
    </source>
</evidence>
<reference evidence="5 6" key="1">
    <citation type="submission" date="2016-03" db="EMBL/GenBank/DDBJ databases">
        <title>Fine-scale spatial genetic structure of a fungal parasite of coffee scale insects.</title>
        <authorList>
            <person name="Jackson D."/>
            <person name="Zemenick K.A."/>
            <person name="Malloure B."/>
            <person name="Quandt C.A."/>
            <person name="James T.Y."/>
        </authorList>
    </citation>
    <scope>NUCLEOTIDE SEQUENCE [LARGE SCALE GENOMIC DNA]</scope>
    <source>
        <strain evidence="5 6">UM487</strain>
    </source>
</reference>
<feature type="coiled-coil region" evidence="3">
    <location>
        <begin position="126"/>
        <end position="189"/>
    </location>
</feature>
<evidence type="ECO:0000256" key="3">
    <source>
        <dbReference type="SAM" id="Coils"/>
    </source>
</evidence>
<organism evidence="5 6">
    <name type="scientific">Cordyceps confragosa</name>
    <name type="common">Lecanicillium lecanii</name>
    <dbReference type="NCBI Taxonomy" id="2714763"/>
    <lineage>
        <taxon>Eukaryota</taxon>
        <taxon>Fungi</taxon>
        <taxon>Dikarya</taxon>
        <taxon>Ascomycota</taxon>
        <taxon>Pezizomycotina</taxon>
        <taxon>Sordariomycetes</taxon>
        <taxon>Hypocreomycetidae</taxon>
        <taxon>Hypocreales</taxon>
        <taxon>Cordycipitaceae</taxon>
        <taxon>Akanthomyces</taxon>
    </lineage>
</organism>
<evidence type="ECO:0000256" key="1">
    <source>
        <dbReference type="ARBA" id="ARBA00007626"/>
    </source>
</evidence>
<keyword evidence="3" id="KW-0175">Coiled coil</keyword>
<dbReference type="PANTHER" id="PTHR46128:SF329">
    <property type="entry name" value="MITOCHONDRIAL GROUP I INTRON SPLICING FACTOR DMR1"/>
    <property type="match status" value="1"/>
</dbReference>
<sequence>MPGRPLLFDLRGPKETICRACLLSQPKRAPQAWTAAYSSAANRRRAPRAQARRPASLRATRSRAAASEIDDVTMQEYMAAARNATTANANNSRPDGGVRFFEQSGQTRQQLPDETAFQKSIDAFDTNELKGALEDMKNTIKGAEEKKAFSEVMGQLEKVFGQIEGGKDLERFTEQMDEYSRSIDREIEEATCDLPQEVRQSIDLGLPELSDDLPLPLRGMKSSSPQVVDGPWSLNQRRKIVRLNDAMTRVHKSMQEVPGPAKKEIVAIYKAYHAARLALAHSWSHVPLEVWDFLWKVFSVDEGINIHRLAHISMLSRDMSEAKVPFSPPQQLLAIEAMCMEGWEDRAIDSWKRCMGTLGQDSSETYKEFWELGVRMHCRTGNLEQAQRAANKLVEKRMDARILLPLIRSLSEQNTEESKQRAWNTYRHMRDLLGKSMTLGDYDKIVAYFLTTGQTENALYAFVDMMSDGQIDLTVQKYMPSVIANKFFVGKWLKRLIGAGDVDGAHNVLEFMRTKGVEASPIQVNGLIGAWQRSGGAQDLERSEQVAWEMIQNRIQFVQARKGKSNKDLKKTSKSGPAPLPRATLETFCILAENYRLRELHDQLAALWDAFRDSEISPDAFMMNQLLESHIQVGQHGKALELYDFLVKERGVKPDPYTFSALWKTLAVNRLHLLSPDMSAAATATTRQMFAQTSACRPVFGANGMDGQLARKILHSFRRVRDQAGFVVALTALRDVFAFVPTEMLVLELVLGTTKLSWDAPTQRRKLLHAKRDMERDLMSWCAGDVDKLDGENRGQALFEYLQRTSLAQLGGEEEAREALAVASKEMGVYDILRPAMATGNAEP</sequence>
<dbReference type="Proteomes" id="UP000243081">
    <property type="component" value="Unassembled WGS sequence"/>
</dbReference>
<comment type="caution">
    <text evidence="5">The sequence shown here is derived from an EMBL/GenBank/DDBJ whole genome shotgun (WGS) entry which is preliminary data.</text>
</comment>